<dbReference type="SMART" id="SM00052">
    <property type="entry name" value="EAL"/>
    <property type="match status" value="1"/>
</dbReference>
<dbReference type="InterPro" id="IPR050706">
    <property type="entry name" value="Cyclic-di-GMP_PDE-like"/>
</dbReference>
<evidence type="ECO:0000259" key="1">
    <source>
        <dbReference type="PROSITE" id="PS50883"/>
    </source>
</evidence>
<dbReference type="Gene3D" id="3.20.20.450">
    <property type="entry name" value="EAL domain"/>
    <property type="match status" value="1"/>
</dbReference>
<organism evidence="2 3">
    <name type="scientific">Psychrosphaera algicola</name>
    <dbReference type="NCBI Taxonomy" id="3023714"/>
    <lineage>
        <taxon>Bacteria</taxon>
        <taxon>Pseudomonadati</taxon>
        <taxon>Pseudomonadota</taxon>
        <taxon>Gammaproteobacteria</taxon>
        <taxon>Alteromonadales</taxon>
        <taxon>Pseudoalteromonadaceae</taxon>
        <taxon>Psychrosphaera</taxon>
    </lineage>
</organism>
<dbReference type="EMBL" id="JAQOMS010000002">
    <property type="protein sequence ID" value="MDC2890917.1"/>
    <property type="molecule type" value="Genomic_DNA"/>
</dbReference>
<gene>
    <name evidence="2" type="ORF">PN838_21985</name>
</gene>
<dbReference type="PANTHER" id="PTHR33121:SF79">
    <property type="entry name" value="CYCLIC DI-GMP PHOSPHODIESTERASE PDED-RELATED"/>
    <property type="match status" value="1"/>
</dbReference>
<comment type="caution">
    <text evidence="2">The sequence shown here is derived from an EMBL/GenBank/DDBJ whole genome shotgun (WGS) entry which is preliminary data.</text>
</comment>
<proteinExistence type="predicted"/>
<name>A0ABT5FI96_9GAMM</name>
<dbReference type="CDD" id="cd01948">
    <property type="entry name" value="EAL"/>
    <property type="match status" value="1"/>
</dbReference>
<dbReference type="PROSITE" id="PS50883">
    <property type="entry name" value="EAL"/>
    <property type="match status" value="1"/>
</dbReference>
<dbReference type="SUPFAM" id="SSF141868">
    <property type="entry name" value="EAL domain-like"/>
    <property type="match status" value="1"/>
</dbReference>
<protein>
    <submittedName>
        <fullName evidence="2">EAL domain-containing protein</fullName>
    </submittedName>
</protein>
<feature type="domain" description="EAL" evidence="1">
    <location>
        <begin position="4"/>
        <end position="256"/>
    </location>
</feature>
<evidence type="ECO:0000313" key="3">
    <source>
        <dbReference type="Proteomes" id="UP001528411"/>
    </source>
</evidence>
<dbReference type="Pfam" id="PF00563">
    <property type="entry name" value="EAL"/>
    <property type="match status" value="1"/>
</dbReference>
<reference evidence="2 3" key="1">
    <citation type="submission" date="2023-01" db="EMBL/GenBank/DDBJ databases">
        <title>Psychrosphaera sp. nov., isolated from marine algae.</title>
        <authorList>
            <person name="Bayburt H."/>
            <person name="Choi B.J."/>
            <person name="Kim J.M."/>
            <person name="Choi D.G."/>
            <person name="Jeon C.O."/>
        </authorList>
    </citation>
    <scope>NUCLEOTIDE SEQUENCE [LARGE SCALE GENOMIC DNA]</scope>
    <source>
        <strain evidence="2 3">G1-22</strain>
    </source>
</reference>
<keyword evidence="3" id="KW-1185">Reference proteome</keyword>
<dbReference type="PANTHER" id="PTHR33121">
    <property type="entry name" value="CYCLIC DI-GMP PHOSPHODIESTERASE PDEF"/>
    <property type="match status" value="1"/>
</dbReference>
<dbReference type="InterPro" id="IPR035919">
    <property type="entry name" value="EAL_sf"/>
</dbReference>
<sequence length="262" mass="29859">MHKRFALAAELQKAIEDDDLELYHQPQIHIATGDVVGSELLLRWMHPEMGFIPPDYIIDIAEETGVIHQVTEWVIERGLSQHSKLLKLGFEHTVSINISGKDLNDNSLVAHILTTVSRFSIPPASIIFELTESATAEDPKLAKRILTDLYEQGFKIAIDDFGTGYSSLDYLSQLPFHELKIDKCFMNIDVSERNQTITDMTITLASRLKVKAVAEGIETEVVANMLKDYEGLIGQGYFYSKPMPFIEYMRWLQESNRLDLRR</sequence>
<accession>A0ABT5FI96</accession>
<evidence type="ECO:0000313" key="2">
    <source>
        <dbReference type="EMBL" id="MDC2890917.1"/>
    </source>
</evidence>
<dbReference type="Proteomes" id="UP001528411">
    <property type="component" value="Unassembled WGS sequence"/>
</dbReference>
<dbReference type="InterPro" id="IPR001633">
    <property type="entry name" value="EAL_dom"/>
</dbReference>